<keyword evidence="1" id="KW-1133">Transmembrane helix</keyword>
<feature type="transmembrane region" description="Helical" evidence="1">
    <location>
        <begin position="89"/>
        <end position="122"/>
    </location>
</feature>
<dbReference type="OrthoDB" id="3596450at2759"/>
<dbReference type="EMBL" id="KZ613477">
    <property type="protein sequence ID" value="PMD22430.1"/>
    <property type="molecule type" value="Genomic_DNA"/>
</dbReference>
<protein>
    <recommendedName>
        <fullName evidence="2">2EXR domain-containing protein</fullName>
    </recommendedName>
</protein>
<accession>A0A2J6Q831</accession>
<feature type="domain" description="2EXR" evidence="2">
    <location>
        <begin position="4"/>
        <end position="36"/>
    </location>
</feature>
<sequence>MRSFNRFPNLPAEIREIIWSYALTHNPARTLTVNDYLHEYDRLILNHDFLSKSGGGGGGRFPRIPVILDSDMETDVPSWLQWRGIIRRLILFGLILSQPVLISVVMGLLMFSLIIGLGWILLFDGDWLRLLDEELHELDAVL</sequence>
<keyword evidence="1" id="KW-0472">Membrane</keyword>
<organism evidence="3 4">
    <name type="scientific">Hyaloscypha hepaticicola</name>
    <dbReference type="NCBI Taxonomy" id="2082293"/>
    <lineage>
        <taxon>Eukaryota</taxon>
        <taxon>Fungi</taxon>
        <taxon>Dikarya</taxon>
        <taxon>Ascomycota</taxon>
        <taxon>Pezizomycotina</taxon>
        <taxon>Leotiomycetes</taxon>
        <taxon>Helotiales</taxon>
        <taxon>Hyaloscyphaceae</taxon>
        <taxon>Hyaloscypha</taxon>
    </lineage>
</organism>
<gene>
    <name evidence="3" type="ORF">NA56DRAFT_702214</name>
</gene>
<proteinExistence type="predicted"/>
<evidence type="ECO:0000313" key="4">
    <source>
        <dbReference type="Proteomes" id="UP000235672"/>
    </source>
</evidence>
<evidence type="ECO:0000313" key="3">
    <source>
        <dbReference type="EMBL" id="PMD22430.1"/>
    </source>
</evidence>
<reference evidence="3 4" key="1">
    <citation type="submission" date="2016-05" db="EMBL/GenBank/DDBJ databases">
        <title>A degradative enzymes factory behind the ericoid mycorrhizal symbiosis.</title>
        <authorList>
            <consortium name="DOE Joint Genome Institute"/>
            <person name="Martino E."/>
            <person name="Morin E."/>
            <person name="Grelet G."/>
            <person name="Kuo A."/>
            <person name="Kohler A."/>
            <person name="Daghino S."/>
            <person name="Barry K."/>
            <person name="Choi C."/>
            <person name="Cichocki N."/>
            <person name="Clum A."/>
            <person name="Copeland A."/>
            <person name="Hainaut M."/>
            <person name="Haridas S."/>
            <person name="Labutti K."/>
            <person name="Lindquist E."/>
            <person name="Lipzen A."/>
            <person name="Khouja H.-R."/>
            <person name="Murat C."/>
            <person name="Ohm R."/>
            <person name="Olson A."/>
            <person name="Spatafora J."/>
            <person name="Veneault-Fourrey C."/>
            <person name="Henrissat B."/>
            <person name="Grigoriev I."/>
            <person name="Martin F."/>
            <person name="Perotto S."/>
        </authorList>
    </citation>
    <scope>NUCLEOTIDE SEQUENCE [LARGE SCALE GENOMIC DNA]</scope>
    <source>
        <strain evidence="3 4">UAMH 7357</strain>
    </source>
</reference>
<dbReference type="Pfam" id="PF20150">
    <property type="entry name" value="2EXR"/>
    <property type="match status" value="1"/>
</dbReference>
<keyword evidence="1" id="KW-0812">Transmembrane</keyword>
<dbReference type="AlphaFoldDB" id="A0A2J6Q831"/>
<keyword evidence="4" id="KW-1185">Reference proteome</keyword>
<evidence type="ECO:0000256" key="1">
    <source>
        <dbReference type="SAM" id="Phobius"/>
    </source>
</evidence>
<dbReference type="Proteomes" id="UP000235672">
    <property type="component" value="Unassembled WGS sequence"/>
</dbReference>
<evidence type="ECO:0000259" key="2">
    <source>
        <dbReference type="Pfam" id="PF20150"/>
    </source>
</evidence>
<name>A0A2J6Q831_9HELO</name>
<dbReference type="InterPro" id="IPR045518">
    <property type="entry name" value="2EXR"/>
</dbReference>